<dbReference type="Proteomes" id="UP001597068">
    <property type="component" value="Unassembled WGS sequence"/>
</dbReference>
<dbReference type="Gene3D" id="3.40.830.10">
    <property type="entry name" value="LigB-like"/>
    <property type="match status" value="1"/>
</dbReference>
<keyword evidence="2" id="KW-1185">Reference proteome</keyword>
<name>A0ABW3GB88_9NOCA</name>
<proteinExistence type="predicted"/>
<dbReference type="EMBL" id="JBHTIL010000006">
    <property type="protein sequence ID" value="MFD0927861.1"/>
    <property type="molecule type" value="Genomic_DNA"/>
</dbReference>
<sequence length="256" mass="26143">MLAAVALVPGSPLLVPALTGPRDDDVQPVRTGTLRTVSRLAEVAPVRWVAVGVADPHDPGVAPGPPGVTGPDQIPTQGTYLGFGVDVRVRLSPGQVPEGIEDAMPTAILAAAWLRGDVAPGIAVSPYVVAADADDDRLRTLAGEIARIVTADDEPVGMLVVADGSTSLTPRAPGGFVEGAPAVQAIVDDAIAAADLDALLELDAAECAGVGLTGRAALRVAALTWRAARPDEPVGESFYRGAPFGVGYHAALWHPR</sequence>
<organism evidence="1 2">
    <name type="scientific">Williamsia deligens</name>
    <dbReference type="NCBI Taxonomy" id="321325"/>
    <lineage>
        <taxon>Bacteria</taxon>
        <taxon>Bacillati</taxon>
        <taxon>Actinomycetota</taxon>
        <taxon>Actinomycetes</taxon>
        <taxon>Mycobacteriales</taxon>
        <taxon>Nocardiaceae</taxon>
        <taxon>Williamsia</taxon>
    </lineage>
</organism>
<evidence type="ECO:0000313" key="2">
    <source>
        <dbReference type="Proteomes" id="UP001597068"/>
    </source>
</evidence>
<dbReference type="RefSeq" id="WP_253648320.1">
    <property type="nucleotide sequence ID" value="NZ_BAAAMO010000001.1"/>
</dbReference>
<gene>
    <name evidence="1" type="ORF">ACFQ04_19150</name>
</gene>
<reference evidence="2" key="1">
    <citation type="journal article" date="2019" name="Int. J. Syst. Evol. Microbiol.">
        <title>The Global Catalogue of Microorganisms (GCM) 10K type strain sequencing project: providing services to taxonomists for standard genome sequencing and annotation.</title>
        <authorList>
            <consortium name="The Broad Institute Genomics Platform"/>
            <consortium name="The Broad Institute Genome Sequencing Center for Infectious Disease"/>
            <person name="Wu L."/>
            <person name="Ma J."/>
        </authorList>
    </citation>
    <scope>NUCLEOTIDE SEQUENCE [LARGE SCALE GENOMIC DNA]</scope>
    <source>
        <strain evidence="2">CCUG 50873</strain>
    </source>
</reference>
<protein>
    <submittedName>
        <fullName evidence="1">Uncharacterized protein</fullName>
    </submittedName>
</protein>
<evidence type="ECO:0000313" key="1">
    <source>
        <dbReference type="EMBL" id="MFD0927861.1"/>
    </source>
</evidence>
<comment type="caution">
    <text evidence="1">The sequence shown here is derived from an EMBL/GenBank/DDBJ whole genome shotgun (WGS) entry which is preliminary data.</text>
</comment>
<accession>A0ABW3GB88</accession>